<reference evidence="1 2" key="1">
    <citation type="journal article" date="2021" name="Chemosphere">
        <title>Bioballs carrying a syntrophic Rhodococcus and Mycolicibacterium consortium for simultaneous sorption and biodegradation of fuel oil in contaminated freshwater.</title>
        <authorList>
            <person name="Naloka K."/>
            <person name="Polrit D."/>
            <person name="Muangchinda C."/>
            <person name="Thoetkiattikul H."/>
            <person name="Pinyakong O."/>
        </authorList>
    </citation>
    <scope>NUCLEOTIDE SEQUENCE [LARGE SCALE GENOMIC DNA]</scope>
    <source>
        <strain evidence="1 2">J101</strain>
    </source>
</reference>
<organism evidence="1 2">
    <name type="scientific">Mycolicibacterium parafortuitum</name>
    <name type="common">Mycobacterium parafortuitum</name>
    <dbReference type="NCBI Taxonomy" id="39692"/>
    <lineage>
        <taxon>Bacteria</taxon>
        <taxon>Bacillati</taxon>
        <taxon>Actinomycetota</taxon>
        <taxon>Actinomycetes</taxon>
        <taxon>Mycobacteriales</taxon>
        <taxon>Mycobacteriaceae</taxon>
        <taxon>Mycolicibacterium</taxon>
    </lineage>
</organism>
<evidence type="ECO:0000313" key="1">
    <source>
        <dbReference type="EMBL" id="MDZ5084561.1"/>
    </source>
</evidence>
<protein>
    <submittedName>
        <fullName evidence="1">Type VII secretion protein EccE</fullName>
    </submittedName>
</protein>
<keyword evidence="2" id="KW-1185">Reference proteome</keyword>
<comment type="caution">
    <text evidence="1">The sequence shown here is derived from an EMBL/GenBank/DDBJ whole genome shotgun (WGS) entry which is preliminary data.</text>
</comment>
<evidence type="ECO:0000313" key="2">
    <source>
        <dbReference type="Proteomes" id="UP001289645"/>
    </source>
</evidence>
<proteinExistence type="predicted"/>
<dbReference type="Proteomes" id="UP001289645">
    <property type="component" value="Unassembled WGS sequence"/>
</dbReference>
<dbReference type="EMBL" id="JAOXLN010000002">
    <property type="protein sequence ID" value="MDZ5084561.1"/>
    <property type="molecule type" value="Genomic_DNA"/>
</dbReference>
<accession>A0ACC6MD48</accession>
<sequence>MNRFLALFGLRFTTGHALWAAVLIPACVLVFAEMDMLWLGITLAVIIGLAAVVTVRGRRLTGWVAALFAWRRRHRQPPATPSEPAVGATVVPGDHVALRWQGDHLVSAIELIPRPFTPTVIVNGEAFTDDVVHTRFVEELLSAYCPDLEADVVSSGYRVGKTAPAALVALYEQVVGPYPAPANRRTWIVLRADPERTRRSALRRDAGLSGLAQYLVASTTRIADHLASHGVDARPARSFDDYDRATEISFERETWSMIKGRSTFTAAYVAPGGPDVWWSARADHTLTRVRVAPGAAPTATVLLTTLSNPSTPRGFSCLYGGQRAALLGGSPVTDRHYELPVGSAGVLVGETADRYPVYMPFDDVDVSINLGDARLFTQFVVRSAAAGAVVTLAPQFREFAGYINARVGQVPKVVWPHSTTYLGAHAGVGQVMLRQNYIATPRHKQLPIRLINPREESRYQMVLES</sequence>
<name>A0ACC6MD48_MYCPF</name>
<gene>
    <name evidence="1" type="primary">eccE</name>
    <name evidence="1" type="ORF">OHX15_04110</name>
</gene>